<dbReference type="STRING" id="1085623.GNIT_3709"/>
<evidence type="ECO:0000313" key="2">
    <source>
        <dbReference type="EMBL" id="AEP31803.1"/>
    </source>
</evidence>
<evidence type="ECO:0000313" key="3">
    <source>
        <dbReference type="Proteomes" id="UP000009282"/>
    </source>
</evidence>
<gene>
    <name evidence="2" type="ordered locus">GNIT_3709</name>
</gene>
<reference evidence="2 3" key="1">
    <citation type="journal article" date="2011" name="J. Bacteriol.">
        <title>Complete genome sequence of seawater bacterium Glaciecola nitratireducens FR1064T.</title>
        <authorList>
            <person name="Bian F."/>
            <person name="Qin Q.L."/>
            <person name="Xie B.B."/>
            <person name="Shu Y.L."/>
            <person name="Zhang X.Y."/>
            <person name="Yu Y."/>
            <person name="Chen B."/>
            <person name="Chen X.L."/>
            <person name="Zhou B.C."/>
            <person name="Zhang Y.Z."/>
        </authorList>
    </citation>
    <scope>NUCLEOTIDE SEQUENCE [LARGE SCALE GENOMIC DNA]</scope>
    <source>
        <strain evidence="3">JCM 12485 / KCTC 12276 / FR1064</strain>
    </source>
</reference>
<name>G4QNJ9_GLANF</name>
<evidence type="ECO:0000256" key="1">
    <source>
        <dbReference type="SAM" id="Phobius"/>
    </source>
</evidence>
<dbReference type="KEGG" id="gni:GNIT_3709"/>
<dbReference type="AlphaFoldDB" id="G4QNJ9"/>
<keyword evidence="1" id="KW-1133">Transmembrane helix</keyword>
<accession>G4QNJ9</accession>
<organism evidence="2 3">
    <name type="scientific">Glaciecola nitratireducens (strain JCM 12485 / KCTC 12276 / FR1064)</name>
    <dbReference type="NCBI Taxonomy" id="1085623"/>
    <lineage>
        <taxon>Bacteria</taxon>
        <taxon>Pseudomonadati</taxon>
        <taxon>Pseudomonadota</taxon>
        <taxon>Gammaproteobacteria</taxon>
        <taxon>Alteromonadales</taxon>
        <taxon>Alteromonadaceae</taxon>
        <taxon>Brumicola</taxon>
    </lineage>
</organism>
<feature type="transmembrane region" description="Helical" evidence="1">
    <location>
        <begin position="22"/>
        <end position="42"/>
    </location>
</feature>
<keyword evidence="1" id="KW-0812">Transmembrane</keyword>
<keyword evidence="1" id="KW-0472">Membrane</keyword>
<dbReference type="HOGENOM" id="CLU_3184222_0_0_6"/>
<dbReference type="EMBL" id="CP003060">
    <property type="protein sequence ID" value="AEP31803.1"/>
    <property type="molecule type" value="Genomic_DNA"/>
</dbReference>
<dbReference type="Proteomes" id="UP000009282">
    <property type="component" value="Chromosome"/>
</dbReference>
<sequence>MVKLLEDIVVQQNTFIFDKHEYIFALLVNLIVVCVFRLIWALKKSG</sequence>
<proteinExistence type="predicted"/>
<keyword evidence="3" id="KW-1185">Reference proteome</keyword>
<protein>
    <submittedName>
        <fullName evidence="2">Uncharacterized protein</fullName>
    </submittedName>
</protein>